<dbReference type="Gene3D" id="3.30.420.140">
    <property type="entry name" value="YqgF/RNase H-like domain"/>
    <property type="match status" value="1"/>
</dbReference>
<dbReference type="GO" id="GO:0000967">
    <property type="term" value="P:rRNA 5'-end processing"/>
    <property type="evidence" value="ECO:0007669"/>
    <property type="project" value="TreeGrafter"/>
</dbReference>
<feature type="region of interest" description="Disordered" evidence="5">
    <location>
        <begin position="1"/>
        <end position="33"/>
    </location>
</feature>
<dbReference type="PANTHER" id="PTHR33317:SF4">
    <property type="entry name" value="POLYNUCLEOTIDYL TRANSFERASE, RIBONUCLEASE H-LIKE SUPERFAMILY PROTEIN"/>
    <property type="match status" value="1"/>
</dbReference>
<keyword evidence="2" id="KW-0690">Ribosome biogenesis</keyword>
<reference evidence="7 8" key="1">
    <citation type="journal article" date="2018" name="Sci. Rep.">
        <title>Raphidocelis subcapitata (=Pseudokirchneriella subcapitata) provides an insight into genome evolution and environmental adaptations in the Sphaeropleales.</title>
        <authorList>
            <person name="Suzuki S."/>
            <person name="Yamaguchi H."/>
            <person name="Nakajima N."/>
            <person name="Kawachi M."/>
        </authorList>
    </citation>
    <scope>NUCLEOTIDE SEQUENCE [LARGE SCALE GENOMIC DNA]</scope>
    <source>
        <strain evidence="7 8">NIES-35</strain>
    </source>
</reference>
<dbReference type="PANTHER" id="PTHR33317">
    <property type="entry name" value="POLYNUCLEOTIDYL TRANSFERASE, RIBONUCLEASE H-LIKE SUPERFAMILY PROTEIN"/>
    <property type="match status" value="1"/>
</dbReference>
<evidence type="ECO:0000256" key="4">
    <source>
        <dbReference type="ARBA" id="ARBA00022801"/>
    </source>
</evidence>
<gene>
    <name evidence="7" type="ORF">Rsub_08552</name>
</gene>
<proteinExistence type="inferred from homology"/>
<feature type="compositionally biased region" description="Low complexity" evidence="5">
    <location>
        <begin position="58"/>
        <end position="86"/>
    </location>
</feature>
<feature type="region of interest" description="Disordered" evidence="5">
    <location>
        <begin position="263"/>
        <end position="355"/>
    </location>
</feature>
<dbReference type="InterPro" id="IPR006641">
    <property type="entry name" value="YqgF/RNaseH-like_dom"/>
</dbReference>
<dbReference type="SUPFAM" id="SSF53098">
    <property type="entry name" value="Ribonuclease H-like"/>
    <property type="match status" value="1"/>
</dbReference>
<evidence type="ECO:0000256" key="3">
    <source>
        <dbReference type="ARBA" id="ARBA00022722"/>
    </source>
</evidence>
<dbReference type="InterPro" id="IPR037027">
    <property type="entry name" value="YqgF/RNaseH-like_dom_sf"/>
</dbReference>
<evidence type="ECO:0000313" key="8">
    <source>
        <dbReference type="Proteomes" id="UP000247498"/>
    </source>
</evidence>
<keyword evidence="3" id="KW-0540">Nuclease</keyword>
<keyword evidence="8" id="KW-1185">Reference proteome</keyword>
<dbReference type="InterPro" id="IPR012337">
    <property type="entry name" value="RNaseH-like_sf"/>
</dbReference>
<dbReference type="Pfam" id="PF03652">
    <property type="entry name" value="RuvX"/>
    <property type="match status" value="1"/>
</dbReference>
<dbReference type="CDD" id="cd16964">
    <property type="entry name" value="YqgF"/>
    <property type="match status" value="1"/>
</dbReference>
<feature type="domain" description="YqgF/RNase H-like" evidence="6">
    <location>
        <begin position="94"/>
        <end position="202"/>
    </location>
</feature>
<evidence type="ECO:0000256" key="5">
    <source>
        <dbReference type="SAM" id="MobiDB-lite"/>
    </source>
</evidence>
<dbReference type="GO" id="GO:0016787">
    <property type="term" value="F:hydrolase activity"/>
    <property type="evidence" value="ECO:0007669"/>
    <property type="project" value="UniProtKB-KW"/>
</dbReference>
<keyword evidence="1" id="KW-0963">Cytoplasm</keyword>
<feature type="compositionally biased region" description="Low complexity" evidence="5">
    <location>
        <begin position="321"/>
        <end position="345"/>
    </location>
</feature>
<dbReference type="AlphaFoldDB" id="A0A2V0P6S8"/>
<feature type="region of interest" description="Disordered" evidence="5">
    <location>
        <begin position="58"/>
        <end position="93"/>
    </location>
</feature>
<dbReference type="InParanoid" id="A0A2V0P6S8"/>
<comment type="caution">
    <text evidence="7">The sequence shown here is derived from an EMBL/GenBank/DDBJ whole genome shotgun (WGS) entry which is preliminary data.</text>
</comment>
<sequence length="355" mass="38009">MLARHRTALGRAAERAPAAGVPRSRNARHSSVVRASGGLGDDLRLKWAKPEWLAQTAAGQTQQAQQAQSGAQQAQSGAQQPQQQQQRPSVAVPRRALGVDYGTVWTGVAHAEMGRATPLRVARSGADAAAFMRELISEAQQRGAGGIVVGIPLRTGQRAGEPAKDSPQAARCRAFAESLSVVAAASGIDVFLCDEARTTAAAMLQSGLSATERLGNIGRKAKNENRIDAWSAAMLLTRFYQNPGSAVRVRLRSIQRAAVPGVAHPLEQQQQGQQQQQQGQQQQGQQGQGQQGQGQQQQQWQQQQGQQQQGQQQRPRPLASPPAVQGPAAAPAQQQSQPQVPVRLQRPPPRRFDAS</sequence>
<dbReference type="GO" id="GO:0004518">
    <property type="term" value="F:nuclease activity"/>
    <property type="evidence" value="ECO:0007669"/>
    <property type="project" value="UniProtKB-KW"/>
</dbReference>
<feature type="compositionally biased region" description="Low complexity" evidence="5">
    <location>
        <begin position="9"/>
        <end position="23"/>
    </location>
</feature>
<feature type="compositionally biased region" description="Low complexity" evidence="5">
    <location>
        <begin position="293"/>
        <end position="313"/>
    </location>
</feature>
<name>A0A2V0P6S8_9CHLO</name>
<feature type="compositionally biased region" description="Low complexity" evidence="5">
    <location>
        <begin position="268"/>
        <end position="285"/>
    </location>
</feature>
<evidence type="ECO:0000256" key="2">
    <source>
        <dbReference type="ARBA" id="ARBA00022517"/>
    </source>
</evidence>
<dbReference type="SMART" id="SM00732">
    <property type="entry name" value="YqgFc"/>
    <property type="match status" value="1"/>
</dbReference>
<protein>
    <recommendedName>
        <fullName evidence="6">YqgF/RNase H-like domain-containing protein</fullName>
    </recommendedName>
</protein>
<evidence type="ECO:0000259" key="6">
    <source>
        <dbReference type="SMART" id="SM00732"/>
    </source>
</evidence>
<dbReference type="HAMAP" id="MF_00651">
    <property type="entry name" value="Nuclease_YqgF"/>
    <property type="match status" value="1"/>
</dbReference>
<organism evidence="7 8">
    <name type="scientific">Raphidocelis subcapitata</name>
    <dbReference type="NCBI Taxonomy" id="307507"/>
    <lineage>
        <taxon>Eukaryota</taxon>
        <taxon>Viridiplantae</taxon>
        <taxon>Chlorophyta</taxon>
        <taxon>core chlorophytes</taxon>
        <taxon>Chlorophyceae</taxon>
        <taxon>CS clade</taxon>
        <taxon>Sphaeropleales</taxon>
        <taxon>Selenastraceae</taxon>
        <taxon>Raphidocelis</taxon>
    </lineage>
</organism>
<dbReference type="OrthoDB" id="430851at2759"/>
<accession>A0A2V0P6S8</accession>
<evidence type="ECO:0000256" key="1">
    <source>
        <dbReference type="ARBA" id="ARBA00022490"/>
    </source>
</evidence>
<keyword evidence="4" id="KW-0378">Hydrolase</keyword>
<dbReference type="InterPro" id="IPR005227">
    <property type="entry name" value="YqgF"/>
</dbReference>
<dbReference type="STRING" id="307507.A0A2V0P6S8"/>
<dbReference type="EMBL" id="BDRX01000066">
    <property type="protein sequence ID" value="GBF95571.1"/>
    <property type="molecule type" value="Genomic_DNA"/>
</dbReference>
<dbReference type="Proteomes" id="UP000247498">
    <property type="component" value="Unassembled WGS sequence"/>
</dbReference>
<evidence type="ECO:0000313" key="7">
    <source>
        <dbReference type="EMBL" id="GBF95571.1"/>
    </source>
</evidence>